<accession>U2ZLD3</accession>
<dbReference type="Gene3D" id="1.10.10.60">
    <property type="entry name" value="Homeodomain-like"/>
    <property type="match status" value="2"/>
</dbReference>
<evidence type="ECO:0000313" key="6">
    <source>
        <dbReference type="Proteomes" id="UP000016570"/>
    </source>
</evidence>
<dbReference type="PANTHER" id="PTHR47504:SF5">
    <property type="entry name" value="RIGHT ORIGIN-BINDING PROTEIN"/>
    <property type="match status" value="1"/>
</dbReference>
<evidence type="ECO:0000256" key="3">
    <source>
        <dbReference type="ARBA" id="ARBA00023163"/>
    </source>
</evidence>
<dbReference type="InterPro" id="IPR050959">
    <property type="entry name" value="MarA-like"/>
</dbReference>
<protein>
    <submittedName>
        <fullName evidence="5">Putative transcriptional regulator</fullName>
    </submittedName>
</protein>
<dbReference type="SUPFAM" id="SSF46689">
    <property type="entry name" value="Homeodomain-like"/>
    <property type="match status" value="2"/>
</dbReference>
<dbReference type="PROSITE" id="PS00041">
    <property type="entry name" value="HTH_ARAC_FAMILY_1"/>
    <property type="match status" value="1"/>
</dbReference>
<evidence type="ECO:0000256" key="2">
    <source>
        <dbReference type="ARBA" id="ARBA00023125"/>
    </source>
</evidence>
<gene>
    <name evidence="5" type="ORF">VPR01S_17_00250</name>
</gene>
<dbReference type="Pfam" id="PF06445">
    <property type="entry name" value="GyrI-like"/>
    <property type="match status" value="1"/>
</dbReference>
<reference evidence="5 6" key="1">
    <citation type="submission" date="2013-09" db="EMBL/GenBank/DDBJ databases">
        <title>Whole genome shotgun sequence of Vibrio proteolyticus NBRC 13287.</title>
        <authorList>
            <person name="Isaki S."/>
            <person name="Hosoyama A."/>
            <person name="Numata M."/>
            <person name="Hashimoto M."/>
            <person name="Hosoyama Y."/>
            <person name="Tsuchikane K."/>
            <person name="Noguchi M."/>
            <person name="Hirakata S."/>
            <person name="Ichikawa N."/>
            <person name="Ohji S."/>
            <person name="Yamazoe A."/>
            <person name="Fujita N."/>
        </authorList>
    </citation>
    <scope>NUCLEOTIDE SEQUENCE [LARGE SCALE GENOMIC DNA]</scope>
    <source>
        <strain evidence="5 6">NBRC 13287</strain>
    </source>
</reference>
<dbReference type="InterPro" id="IPR010499">
    <property type="entry name" value="AraC_E-bd"/>
</dbReference>
<dbReference type="PANTHER" id="PTHR47504">
    <property type="entry name" value="RIGHT ORIGIN-BINDING PROTEIN"/>
    <property type="match status" value="1"/>
</dbReference>
<dbReference type="EMBL" id="BATJ01000017">
    <property type="protein sequence ID" value="GAD68576.1"/>
    <property type="molecule type" value="Genomic_DNA"/>
</dbReference>
<dbReference type="PROSITE" id="PS01124">
    <property type="entry name" value="HTH_ARAC_FAMILY_2"/>
    <property type="match status" value="1"/>
</dbReference>
<keyword evidence="2" id="KW-0238">DNA-binding</keyword>
<dbReference type="InterPro" id="IPR020449">
    <property type="entry name" value="Tscrpt_reg_AraC-type_HTH"/>
</dbReference>
<dbReference type="RefSeq" id="WP_021706545.1">
    <property type="nucleotide sequence ID" value="NZ_BATJ01000017.1"/>
</dbReference>
<dbReference type="Pfam" id="PF12833">
    <property type="entry name" value="HTH_18"/>
    <property type="match status" value="1"/>
</dbReference>
<evidence type="ECO:0000313" key="5">
    <source>
        <dbReference type="EMBL" id="GAD68576.1"/>
    </source>
</evidence>
<evidence type="ECO:0000256" key="1">
    <source>
        <dbReference type="ARBA" id="ARBA00023015"/>
    </source>
</evidence>
<evidence type="ECO:0000259" key="4">
    <source>
        <dbReference type="PROSITE" id="PS01124"/>
    </source>
</evidence>
<dbReference type="Gene3D" id="3.20.80.10">
    <property type="entry name" value="Regulatory factor, effector binding domain"/>
    <property type="match status" value="1"/>
</dbReference>
<keyword evidence="1" id="KW-0805">Transcription regulation</keyword>
<proteinExistence type="predicted"/>
<dbReference type="PRINTS" id="PR00032">
    <property type="entry name" value="HTHARAC"/>
</dbReference>
<dbReference type="eggNOG" id="COG2207">
    <property type="taxonomic scope" value="Bacteria"/>
</dbReference>
<dbReference type="InterPro" id="IPR029442">
    <property type="entry name" value="GyrI-like"/>
</dbReference>
<dbReference type="STRING" id="1219065.VPR01S_17_00250"/>
<dbReference type="GO" id="GO:0003700">
    <property type="term" value="F:DNA-binding transcription factor activity"/>
    <property type="evidence" value="ECO:0007669"/>
    <property type="project" value="InterPro"/>
</dbReference>
<dbReference type="SUPFAM" id="SSF55136">
    <property type="entry name" value="Probable bacterial effector-binding domain"/>
    <property type="match status" value="1"/>
</dbReference>
<dbReference type="GO" id="GO:0043565">
    <property type="term" value="F:sequence-specific DNA binding"/>
    <property type="evidence" value="ECO:0007669"/>
    <property type="project" value="InterPro"/>
</dbReference>
<dbReference type="AlphaFoldDB" id="U2ZLD3"/>
<dbReference type="eggNOG" id="COG3708">
    <property type="taxonomic scope" value="Bacteria"/>
</dbReference>
<dbReference type="Proteomes" id="UP000016570">
    <property type="component" value="Unassembled WGS sequence"/>
</dbReference>
<dbReference type="InterPro" id="IPR018060">
    <property type="entry name" value="HTH_AraC"/>
</dbReference>
<dbReference type="InterPro" id="IPR018062">
    <property type="entry name" value="HTH_AraC-typ_CS"/>
</dbReference>
<keyword evidence="3" id="KW-0804">Transcription</keyword>
<dbReference type="SMART" id="SM00871">
    <property type="entry name" value="AraC_E_bind"/>
    <property type="match status" value="1"/>
</dbReference>
<comment type="caution">
    <text evidence="5">The sequence shown here is derived from an EMBL/GenBank/DDBJ whole genome shotgun (WGS) entry which is preliminary data.</text>
</comment>
<dbReference type="SMART" id="SM00342">
    <property type="entry name" value="HTH_ARAC"/>
    <property type="match status" value="1"/>
</dbReference>
<sequence length="306" mass="34376">MASESHAEKSSAALNRIGKALDFIHDNLDSALSLDEIAQQSCWSRWQLQRVFQHQTGTTVAQYVRELKLSEAAERLLDGQQRIIDIALSLGFNSEISFSRAFKQMFNLSPRAYRQTGQRTGLRKPIQRPTLPEHERHQVPLVDVRVESRPSFQLTGVHDSIHGLFSTTPDFAEKVPALWQQLEQKLQPLSAASCPKLGVIDVTHAPSEGGQLTYWAGLASNTLTAEGLSICTVPAQTYAVLRHRGPIDRLPVTLHWFIVHWLPESGYRGIDGFELESYPPGYAADQHDAVMEYWLPIIRMCASPLR</sequence>
<keyword evidence="6" id="KW-1185">Reference proteome</keyword>
<dbReference type="InterPro" id="IPR009057">
    <property type="entry name" value="Homeodomain-like_sf"/>
</dbReference>
<name>U2ZLD3_VIBPR</name>
<organism evidence="5 6">
    <name type="scientific">Vibrio proteolyticus NBRC 13287</name>
    <dbReference type="NCBI Taxonomy" id="1219065"/>
    <lineage>
        <taxon>Bacteria</taxon>
        <taxon>Pseudomonadati</taxon>
        <taxon>Pseudomonadota</taxon>
        <taxon>Gammaproteobacteria</taxon>
        <taxon>Vibrionales</taxon>
        <taxon>Vibrionaceae</taxon>
        <taxon>Vibrio</taxon>
    </lineage>
</organism>
<feature type="domain" description="HTH araC/xylS-type" evidence="4">
    <location>
        <begin position="18"/>
        <end position="116"/>
    </location>
</feature>
<dbReference type="InterPro" id="IPR011256">
    <property type="entry name" value="Reg_factor_effector_dom_sf"/>
</dbReference>